<evidence type="ECO:0000259" key="6">
    <source>
        <dbReference type="Pfam" id="PF02465"/>
    </source>
</evidence>
<organism evidence="8 9">
    <name type="scientific">Tahibacter soli</name>
    <dbReference type="NCBI Taxonomy" id="2983605"/>
    <lineage>
        <taxon>Bacteria</taxon>
        <taxon>Pseudomonadati</taxon>
        <taxon>Pseudomonadota</taxon>
        <taxon>Gammaproteobacteria</taxon>
        <taxon>Lysobacterales</taxon>
        <taxon>Rhodanobacteraceae</taxon>
        <taxon>Tahibacter</taxon>
    </lineage>
</organism>
<dbReference type="PANTHER" id="PTHR30288:SF0">
    <property type="entry name" value="FLAGELLAR HOOK-ASSOCIATED PROTEIN 2"/>
    <property type="match status" value="1"/>
</dbReference>
<comment type="function">
    <text evidence="5">Required for morphogenesis and for the elongation of the flagellar filament by facilitating polymerization of the flagellin monomers at the tip of growing filament. Forms a capping structure, which prevents flagellin subunits (transported through the central channel of the flagellum) from leaking out without polymerization at the distal end.</text>
</comment>
<dbReference type="PANTHER" id="PTHR30288">
    <property type="entry name" value="FLAGELLAR CAP/ASSEMBLY PROTEIN FLID"/>
    <property type="match status" value="1"/>
</dbReference>
<evidence type="ECO:0000313" key="9">
    <source>
        <dbReference type="Proteomes" id="UP001139971"/>
    </source>
</evidence>
<comment type="caution">
    <text evidence="8">The sequence shown here is derived from an EMBL/GenBank/DDBJ whole genome shotgun (WGS) entry which is preliminary data.</text>
</comment>
<dbReference type="EMBL" id="JAOVZO020000014">
    <property type="protein sequence ID" value="MDC8012854.1"/>
    <property type="molecule type" value="Genomic_DNA"/>
</dbReference>
<evidence type="ECO:0000256" key="4">
    <source>
        <dbReference type="ARBA" id="ARBA00023143"/>
    </source>
</evidence>
<evidence type="ECO:0000313" key="8">
    <source>
        <dbReference type="EMBL" id="MDC8012854.1"/>
    </source>
</evidence>
<feature type="domain" description="Flagellar hook-associated protein 2 N-terminal" evidence="6">
    <location>
        <begin position="11"/>
        <end position="109"/>
    </location>
</feature>
<name>A0A9X4BK56_9GAMM</name>
<dbReference type="InterPro" id="IPR003481">
    <property type="entry name" value="FliD_N"/>
</dbReference>
<proteinExistence type="inferred from homology"/>
<dbReference type="GO" id="GO:0071973">
    <property type="term" value="P:bacterial-type flagellum-dependent cell motility"/>
    <property type="evidence" value="ECO:0007669"/>
    <property type="project" value="TreeGrafter"/>
</dbReference>
<evidence type="ECO:0000256" key="3">
    <source>
        <dbReference type="ARBA" id="ARBA00023054"/>
    </source>
</evidence>
<protein>
    <recommendedName>
        <fullName evidence="5">Flagellar hook-associated protein 2</fullName>
        <shortName evidence="5">HAP2</shortName>
    </recommendedName>
    <alternativeName>
        <fullName evidence="5">Flagellar cap protein</fullName>
    </alternativeName>
</protein>
<keyword evidence="8" id="KW-0282">Flagellum</keyword>
<dbReference type="GO" id="GO:0007155">
    <property type="term" value="P:cell adhesion"/>
    <property type="evidence" value="ECO:0007669"/>
    <property type="project" value="InterPro"/>
</dbReference>
<feature type="domain" description="Flagellar hook-associated protein 2 C-terminal" evidence="7">
    <location>
        <begin position="214"/>
        <end position="430"/>
    </location>
</feature>
<gene>
    <name evidence="8" type="primary">fliD</name>
    <name evidence="8" type="ORF">OD750_009885</name>
</gene>
<dbReference type="Pfam" id="PF02465">
    <property type="entry name" value="FliD_N"/>
    <property type="match status" value="1"/>
</dbReference>
<dbReference type="Pfam" id="PF07195">
    <property type="entry name" value="FliD_C"/>
    <property type="match status" value="1"/>
</dbReference>
<keyword evidence="8" id="KW-0969">Cilium</keyword>
<comment type="similarity">
    <text evidence="1 5">Belongs to the FliD family.</text>
</comment>
<keyword evidence="3" id="KW-0175">Coiled coil</keyword>
<keyword evidence="9" id="KW-1185">Reference proteome</keyword>
<dbReference type="InterPro" id="IPR010809">
    <property type="entry name" value="FliD_C"/>
</dbReference>
<sequence>MTITTSTGLGSGLDIGSLVSQLVTAERTPSDNRLNAVSTAAKAQLSAFGSLKAALGGVSTALAALTGDDSAFETRVAASAKPEVFGATASPGAAVGRYAIEVRQLATAHKVSTGAFASADTRVGTGTLHVAVGDHAFDVAIGSGDATLAGIRSAINAAAGNADVDAAIVRTDDGARLTLTSRRTGAAQAISVTATGGDGGLAALGAMSDVVPPQDAVLRIDGRTRTSASNVVADAIDGVSLNLVAAQPDSSFDLAVSRDATAPRRAVEKFVQSYNALVNVINAATRYDASTRKASVLTGDALVGGLSAALRSALGTAAGHGAPSLAEAGVTTQADGTLALDGARFDAAAASNGDGVARLFAPGGPAAAVAAAVGRYADDGGILADRTDAISRRLTDVDRQRTALDARMNAMESRYRTQFAALDALIGQMRTTSSFLTQQLAALPGAG</sequence>
<comment type="subunit">
    <text evidence="2 5">Homopentamer.</text>
</comment>
<keyword evidence="5" id="KW-0964">Secreted</keyword>
<dbReference type="GO" id="GO:0005576">
    <property type="term" value="C:extracellular region"/>
    <property type="evidence" value="ECO:0007669"/>
    <property type="project" value="UniProtKB-SubCell"/>
</dbReference>
<evidence type="ECO:0000256" key="1">
    <source>
        <dbReference type="ARBA" id="ARBA00009764"/>
    </source>
</evidence>
<keyword evidence="8" id="KW-0966">Cell projection</keyword>
<dbReference type="InterPro" id="IPR040026">
    <property type="entry name" value="FliD"/>
</dbReference>
<comment type="subcellular location">
    <subcellularLocation>
        <location evidence="5">Secreted</location>
    </subcellularLocation>
    <subcellularLocation>
        <location evidence="5">Bacterial flagellum</location>
    </subcellularLocation>
</comment>
<reference evidence="8" key="1">
    <citation type="submission" date="2023-02" db="EMBL/GenBank/DDBJ databases">
        <title>Tahibacter soli sp. nov. isolated from soil.</title>
        <authorList>
            <person name="Baek J.H."/>
            <person name="Lee J.K."/>
            <person name="Choi D.G."/>
            <person name="Jeon C.O."/>
        </authorList>
    </citation>
    <scope>NUCLEOTIDE SEQUENCE</scope>
    <source>
        <strain evidence="8">BL</strain>
    </source>
</reference>
<evidence type="ECO:0000259" key="7">
    <source>
        <dbReference type="Pfam" id="PF07195"/>
    </source>
</evidence>
<keyword evidence="4 5" id="KW-0975">Bacterial flagellum</keyword>
<accession>A0A9X4BK56</accession>
<dbReference type="GO" id="GO:0009421">
    <property type="term" value="C:bacterial-type flagellum filament cap"/>
    <property type="evidence" value="ECO:0007669"/>
    <property type="project" value="InterPro"/>
</dbReference>
<evidence type="ECO:0000256" key="5">
    <source>
        <dbReference type="RuleBase" id="RU362066"/>
    </source>
</evidence>
<evidence type="ECO:0000256" key="2">
    <source>
        <dbReference type="ARBA" id="ARBA00011255"/>
    </source>
</evidence>
<dbReference type="Proteomes" id="UP001139971">
    <property type="component" value="Unassembled WGS sequence"/>
</dbReference>
<dbReference type="AlphaFoldDB" id="A0A9X4BK56"/>
<dbReference type="GO" id="GO:0009424">
    <property type="term" value="C:bacterial-type flagellum hook"/>
    <property type="evidence" value="ECO:0007669"/>
    <property type="project" value="UniProtKB-UniRule"/>
</dbReference>
<dbReference type="RefSeq" id="WP_263545272.1">
    <property type="nucleotide sequence ID" value="NZ_JAOVZO020000014.1"/>
</dbReference>